<dbReference type="RefSeq" id="WP_007200282.1">
    <property type="nucleotide sequence ID" value="NZ_AKKV01000007.1"/>
</dbReference>
<dbReference type="InterPro" id="IPR035895">
    <property type="entry name" value="HPr-like_sf"/>
</dbReference>
<gene>
    <name evidence="2" type="ORF">A374_00879</name>
</gene>
<reference evidence="2 3" key="1">
    <citation type="journal article" date="2012" name="J. Bacteriol.">
        <title>Genome of Bacillus macauensis ZFHKF-1, a Long-Chain-Forming Bacterium.</title>
        <authorList>
            <person name="Cai L."/>
            <person name="Zhang T."/>
        </authorList>
    </citation>
    <scope>NUCLEOTIDE SEQUENCE [LARGE SCALE GENOMIC DNA]</scope>
    <source>
        <strain evidence="2 3">ZFHKF-1</strain>
    </source>
</reference>
<dbReference type="PATRIC" id="fig|1196324.3.peg.174"/>
<evidence type="ECO:0000313" key="3">
    <source>
        <dbReference type="Proteomes" id="UP000004080"/>
    </source>
</evidence>
<protein>
    <submittedName>
        <fullName evidence="2">Phosphoryl transfer system HPr</fullName>
    </submittedName>
</protein>
<dbReference type="InterPro" id="IPR000032">
    <property type="entry name" value="HPr-like"/>
</dbReference>
<dbReference type="Gene3D" id="3.30.1340.10">
    <property type="entry name" value="HPr-like"/>
    <property type="match status" value="1"/>
</dbReference>
<sequence length="80" mass="8703">MKMIATKPLYRRNAALFVEQATALNQPLLLKKGHLTANGQSLLGVITLTILPGDTIDFISAASLSSLIQYVEECALFRKA</sequence>
<keyword evidence="3" id="KW-1185">Reference proteome</keyword>
<evidence type="ECO:0000259" key="1">
    <source>
        <dbReference type="Pfam" id="PF00381"/>
    </source>
</evidence>
<dbReference type="Proteomes" id="UP000004080">
    <property type="component" value="Unassembled WGS sequence"/>
</dbReference>
<feature type="domain" description="HPr" evidence="1">
    <location>
        <begin position="9"/>
        <end position="59"/>
    </location>
</feature>
<dbReference type="STRING" id="1196324.A374_00879"/>
<organism evidence="2 3">
    <name type="scientific">Fictibacillus macauensis ZFHKF-1</name>
    <dbReference type="NCBI Taxonomy" id="1196324"/>
    <lineage>
        <taxon>Bacteria</taxon>
        <taxon>Bacillati</taxon>
        <taxon>Bacillota</taxon>
        <taxon>Bacilli</taxon>
        <taxon>Bacillales</taxon>
        <taxon>Fictibacillaceae</taxon>
        <taxon>Fictibacillus</taxon>
    </lineage>
</organism>
<dbReference type="OrthoDB" id="2051287at2"/>
<evidence type="ECO:0000313" key="2">
    <source>
        <dbReference type="EMBL" id="EIT87290.1"/>
    </source>
</evidence>
<comment type="caution">
    <text evidence="2">The sequence shown here is derived from an EMBL/GenBank/DDBJ whole genome shotgun (WGS) entry which is preliminary data.</text>
</comment>
<accession>I8UK81</accession>
<dbReference type="EMBL" id="AKKV01000007">
    <property type="protein sequence ID" value="EIT87290.1"/>
    <property type="molecule type" value="Genomic_DNA"/>
</dbReference>
<dbReference type="AlphaFoldDB" id="I8UK81"/>
<proteinExistence type="predicted"/>
<dbReference type="Pfam" id="PF00381">
    <property type="entry name" value="PTS-HPr"/>
    <property type="match status" value="1"/>
</dbReference>
<name>I8UK81_9BACL</name>
<dbReference type="SUPFAM" id="SSF55594">
    <property type="entry name" value="HPr-like"/>
    <property type="match status" value="1"/>
</dbReference>